<dbReference type="PANTHER" id="PTHR33295:SF20">
    <property type="entry name" value="ATPASE"/>
    <property type="match status" value="1"/>
</dbReference>
<dbReference type="InterPro" id="IPR027417">
    <property type="entry name" value="P-loop_NTPase"/>
</dbReference>
<dbReference type="SUPFAM" id="SSF52980">
    <property type="entry name" value="Restriction endonuclease-like"/>
    <property type="match status" value="1"/>
</dbReference>
<evidence type="ECO:0008006" key="5">
    <source>
        <dbReference type="Google" id="ProtNLM"/>
    </source>
</evidence>
<dbReference type="SUPFAM" id="SSF52540">
    <property type="entry name" value="P-loop containing nucleoside triphosphate hydrolases"/>
    <property type="match status" value="1"/>
</dbReference>
<evidence type="ECO:0000313" key="4">
    <source>
        <dbReference type="Proteomes" id="UP000184275"/>
    </source>
</evidence>
<dbReference type="Pfam" id="PF13173">
    <property type="entry name" value="AAA_14"/>
    <property type="match status" value="1"/>
</dbReference>
<dbReference type="InterPro" id="IPR025420">
    <property type="entry name" value="DUF4143"/>
</dbReference>
<evidence type="ECO:0000313" key="3">
    <source>
        <dbReference type="EMBL" id="SHL12652.1"/>
    </source>
</evidence>
<feature type="domain" description="DUF4143" evidence="2">
    <location>
        <begin position="222"/>
        <end position="370"/>
    </location>
</feature>
<accession>A0A1M6Y368</accession>
<keyword evidence="4" id="KW-1185">Reference proteome</keyword>
<dbReference type="EMBL" id="FRAW01000037">
    <property type="protein sequence ID" value="SHL12652.1"/>
    <property type="molecule type" value="Genomic_DNA"/>
</dbReference>
<dbReference type="InterPro" id="IPR011335">
    <property type="entry name" value="Restrct_endonuc-II-like"/>
</dbReference>
<dbReference type="RefSeq" id="WP_073305962.1">
    <property type="nucleotide sequence ID" value="NZ_FRAW01000037.1"/>
</dbReference>
<reference evidence="4" key="1">
    <citation type="submission" date="2016-11" db="EMBL/GenBank/DDBJ databases">
        <authorList>
            <person name="Varghese N."/>
            <person name="Submissions S."/>
        </authorList>
    </citation>
    <scope>NUCLEOTIDE SEQUENCE [LARGE SCALE GENOMIC DNA]</scope>
    <source>
        <strain evidence="4">UWOS</strain>
    </source>
</reference>
<evidence type="ECO:0000259" key="2">
    <source>
        <dbReference type="Pfam" id="PF13635"/>
    </source>
</evidence>
<dbReference type="PANTHER" id="PTHR33295">
    <property type="entry name" value="ATPASE"/>
    <property type="match status" value="1"/>
</dbReference>
<sequence>MVEIIDSISKYNLWGGNSPFLGFNRHIYQEKVMKSVGNNLVKVVVGQRRVGKSFVLRQVLSQIVAGGVPAENTLYINKEFLEFSAIKSAEDLQSLYAAYKSRFSPQGKTYLFIDEIQYIDGWEKFVNARSQDFAEPCEVFISGSNSDILSGELSTMLSGRYVRFEVFPYSFGEFCELTGKPQDASSFTDYVQHGALPELFNLDSEEMRRNYVESLKDSVMLRDVVQRYRIKDATLLNDLFVFLSNNASNLISFTNVVKSLKGQGRKTNYETVSTYAGYLENAFLIHSCPRFNIRGKDSLSGPAKYYMNDFSFHNYLYAGFGYGMGYLFENAIYLELRRRGYDVYVGELDGSEVDFVAIRNDARIYIQVAYKMDGESTIAREYAPLEKIRDSYPKFVVSLDEFRLPSNNGILHVRPWEIP</sequence>
<feature type="domain" description="AAA" evidence="1">
    <location>
        <begin position="39"/>
        <end position="175"/>
    </location>
</feature>
<name>A0A1M6Y368_9BACT</name>
<protein>
    <recommendedName>
        <fullName evidence="5">AAA domain-containing protein</fullName>
    </recommendedName>
</protein>
<dbReference type="Pfam" id="PF13635">
    <property type="entry name" value="DUF4143"/>
    <property type="match status" value="1"/>
</dbReference>
<dbReference type="AlphaFoldDB" id="A0A1M6Y368"/>
<dbReference type="InterPro" id="IPR041682">
    <property type="entry name" value="AAA_14"/>
</dbReference>
<evidence type="ECO:0000259" key="1">
    <source>
        <dbReference type="Pfam" id="PF13173"/>
    </source>
</evidence>
<organism evidence="3 4">
    <name type="scientific">Fibrobacter intestinalis</name>
    <dbReference type="NCBI Taxonomy" id="28122"/>
    <lineage>
        <taxon>Bacteria</taxon>
        <taxon>Pseudomonadati</taxon>
        <taxon>Fibrobacterota</taxon>
        <taxon>Fibrobacteria</taxon>
        <taxon>Fibrobacterales</taxon>
        <taxon>Fibrobacteraceae</taxon>
        <taxon>Fibrobacter</taxon>
    </lineage>
</organism>
<dbReference type="Proteomes" id="UP000184275">
    <property type="component" value="Unassembled WGS sequence"/>
</dbReference>
<gene>
    <name evidence="3" type="ORF">SAMN05720469_1379</name>
</gene>
<proteinExistence type="predicted"/>